<dbReference type="Proteomes" id="UP000823635">
    <property type="component" value="Unassembled WGS sequence"/>
</dbReference>
<accession>A0A9D9DMP1</accession>
<keyword evidence="3" id="KW-0021">Allosteric enzyme</keyword>
<organism evidence="7 8">
    <name type="scientific">Candidatus Egerieousia excrementavium</name>
    <dbReference type="NCBI Taxonomy" id="2840778"/>
    <lineage>
        <taxon>Bacteria</taxon>
        <taxon>Pseudomonadati</taxon>
        <taxon>Bacteroidota</taxon>
        <taxon>Bacteroidia</taxon>
        <taxon>Bacteroidales</taxon>
        <taxon>Candidatus Egerieousia</taxon>
    </lineage>
</organism>
<evidence type="ECO:0000313" key="8">
    <source>
        <dbReference type="Proteomes" id="UP000823635"/>
    </source>
</evidence>
<dbReference type="PANTHER" id="PTHR42655:SF1">
    <property type="entry name" value="GLYCOGEN PHOSPHORYLASE"/>
    <property type="match status" value="1"/>
</dbReference>
<evidence type="ECO:0000313" key="7">
    <source>
        <dbReference type="EMBL" id="MBO8429405.1"/>
    </source>
</evidence>
<dbReference type="GO" id="GO:0008184">
    <property type="term" value="F:glycogen phosphorylase activity"/>
    <property type="evidence" value="ECO:0007669"/>
    <property type="project" value="InterPro"/>
</dbReference>
<comment type="caution">
    <text evidence="7">The sequence shown here is derived from an EMBL/GenBank/DDBJ whole genome shotgun (WGS) entry which is preliminary data.</text>
</comment>
<dbReference type="Pfam" id="PF11897">
    <property type="entry name" value="DUF3417"/>
    <property type="match status" value="1"/>
</dbReference>
<dbReference type="Gene3D" id="3.40.50.2000">
    <property type="entry name" value="Glycogen Phosphorylase B"/>
    <property type="match status" value="5"/>
</dbReference>
<dbReference type="Pfam" id="PF05693">
    <property type="entry name" value="Glycogen_syn"/>
    <property type="match status" value="2"/>
</dbReference>
<dbReference type="GO" id="GO:0004373">
    <property type="term" value="F:alpha-1,4-glucan glucosyltransferase (UDP-glucose donor) activity"/>
    <property type="evidence" value="ECO:0007669"/>
    <property type="project" value="InterPro"/>
</dbReference>
<evidence type="ECO:0000256" key="5">
    <source>
        <dbReference type="ARBA" id="ARBA00022679"/>
    </source>
</evidence>
<evidence type="ECO:0000256" key="4">
    <source>
        <dbReference type="ARBA" id="ARBA00022676"/>
    </source>
</evidence>
<reference evidence="7" key="1">
    <citation type="submission" date="2020-10" db="EMBL/GenBank/DDBJ databases">
        <authorList>
            <person name="Gilroy R."/>
        </authorList>
    </citation>
    <scope>NUCLEOTIDE SEQUENCE</scope>
    <source>
        <strain evidence="7">15467</strain>
    </source>
</reference>
<dbReference type="PANTHER" id="PTHR42655">
    <property type="entry name" value="GLYCOGEN PHOSPHORYLASE"/>
    <property type="match status" value="1"/>
</dbReference>
<dbReference type="Pfam" id="PF00343">
    <property type="entry name" value="Phosphorylase"/>
    <property type="match status" value="1"/>
</dbReference>
<proteinExistence type="inferred from homology"/>
<dbReference type="EMBL" id="JADINB010000127">
    <property type="protein sequence ID" value="MBO8429405.1"/>
    <property type="molecule type" value="Genomic_DNA"/>
</dbReference>
<dbReference type="SUPFAM" id="SSF53756">
    <property type="entry name" value="UDP-Glycosyltransferase/glycogen phosphorylase"/>
    <property type="match status" value="2"/>
</dbReference>
<feature type="domain" description="DUF3417" evidence="6">
    <location>
        <begin position="578"/>
        <end position="679"/>
    </location>
</feature>
<evidence type="ECO:0000256" key="2">
    <source>
        <dbReference type="ARBA" id="ARBA00006047"/>
    </source>
</evidence>
<comment type="similarity">
    <text evidence="2">Belongs to the glycogen phosphorylase family.</text>
</comment>
<evidence type="ECO:0000259" key="6">
    <source>
        <dbReference type="Pfam" id="PF11897"/>
    </source>
</evidence>
<reference evidence="7" key="2">
    <citation type="journal article" date="2021" name="PeerJ">
        <title>Extensive microbial diversity within the chicken gut microbiome revealed by metagenomics and culture.</title>
        <authorList>
            <person name="Gilroy R."/>
            <person name="Ravi A."/>
            <person name="Getino M."/>
            <person name="Pursley I."/>
            <person name="Horton D.L."/>
            <person name="Alikhan N.F."/>
            <person name="Baker D."/>
            <person name="Gharbi K."/>
            <person name="Hall N."/>
            <person name="Watson M."/>
            <person name="Adriaenssens E.M."/>
            <person name="Foster-Nyarko E."/>
            <person name="Jarju S."/>
            <person name="Secka A."/>
            <person name="Antonio M."/>
            <person name="Oren A."/>
            <person name="Chaudhuri R.R."/>
            <person name="La Ragione R."/>
            <person name="Hildebrand F."/>
            <person name="Pallen M.J."/>
        </authorList>
    </citation>
    <scope>NUCLEOTIDE SEQUENCE</scope>
    <source>
        <strain evidence="7">15467</strain>
    </source>
</reference>
<evidence type="ECO:0000256" key="3">
    <source>
        <dbReference type="ARBA" id="ARBA00022533"/>
    </source>
</evidence>
<gene>
    <name evidence="7" type="primary">glgP</name>
    <name evidence="7" type="ORF">IAC68_05705</name>
</gene>
<sequence>MSEQINKPDYLFEVSWEVCNKVGGIHTVVASKALSLKETYGKKHILIGPDVWMNTEKNPEFTEDDILFRGWRTQAKDEGLRVRAGRWPNAGGVIVILVDYTQFIAKKDEILTNFWTKFGVDSLSGQWDYIEGALFGYAAGRVIESFVKFNLQPHHKVVAQFHEWLSGAGVLYLKEHNLSIGTVFTTHATVVGRSMACNNVPLYNSIAVCDGDDKARQFNVVAKHSLEKTAAHQADVFTTVSEITSEECRLLLKREPDVITPNGFDSEIVPEGEDYLKYRAEGRARLLQVASAATGKEFSDDVFIVGISGRYEFRNKGIDLFLDALGHLKSENLSGRKTIAFLMIPAGNNGPDKELANKIMTGEKNGYTTKTTHSLSEPEYDQILSRMNSYGFNGSDDMLSVIYVPTYLNGNDGIFNTPYYKLLSGLDLSVFPSYYEPWGYTPLESLAFGIPTVTTTLAGFGLWVNSHYGKKHPSVEIIERNDNNYNMVVDAVMDTIASLAKAGSSSWKEYSDNAFDVAKIALWKNNVKYYEQAYRKALEQVVHRRGEFPEYSQDQTQKFVQYKVNAPTWKNIMINKNLPKRLEHLDTLSKNLWWCWNQEAIELFKMVDRQLWKLSQGNPIAMLDMVDLARYKELAKDEAFISRMDEVYSKFSKYMSLKEKASGPSISYFCMEYGLDTSLKIYSGGLGILAGDYLKEASDMNVRMTAVGFLYKYGYFTQQLSGQGDQVSVYDPQDFSKTPATPVMDENGKWLTTSVAFPGRTIKARIWRVDVGRVELYLLDSDIDENLPEDRGVTHQLYGGDWENRLKQELLLGIGGIRALRVLGIYSDIYHCNEGHAAFIGLERLREYVQLENLSFTEAVEVVRSSSLFTTHTPVPAGHDAFSEDMLRTYIAHYPERLKIDWNTLKSLGMIDVNNPNEKFSMSNLAANLSQEVNGVSWLHGKVSQEILGGLWPGYLPEELHVDYVTNGVHYPTWTAPEWKEIHSRVFGTEFENHHYDKSCFGEIRKVDNEIIWGTRCLLKKKLIDKVKEYLSDPSVSNHYSPHHIVDIKNTLRDDILTIGFARRFATYKRAHLLFRDLDKLSEIINNEEHPVQFLFAGKAHPADKAGQDLIKRIVEISKMPQFIGKIVFIPNYDITLAKYLVQGVDVWMNTPTRPLEASGTSGEKAAMNGVMHFSVLDGWWVEGYKKGAGWALQMERTYDDQGFQDELDAATIYDILESEIVPEYYNRNAQGFSDGWVETIKNCIADVACNFTTNRMMTDYFNKFYYPLEKRYKKMIANDYAMAREIAMWKRRMRREWPLIEVVGHDTIAGNYGTIVLGGNYESVIKLAVGDTNPEYIGLETLLSEYNKKGKLKIKEVYPYKLKECKDGVATFVCNMVPDRTGTYEIATRMYAKNSLLAHRQDFELVKWL</sequence>
<dbReference type="InterPro" id="IPR008631">
    <property type="entry name" value="Glycogen_synth"/>
</dbReference>
<dbReference type="NCBIfam" id="TIGR02094">
    <property type="entry name" value="more_P_ylases"/>
    <property type="match status" value="1"/>
</dbReference>
<dbReference type="GO" id="GO:0030170">
    <property type="term" value="F:pyridoxal phosphate binding"/>
    <property type="evidence" value="ECO:0007669"/>
    <property type="project" value="InterPro"/>
</dbReference>
<keyword evidence="4" id="KW-0328">Glycosyltransferase</keyword>
<dbReference type="GO" id="GO:0005978">
    <property type="term" value="P:glycogen biosynthetic process"/>
    <property type="evidence" value="ECO:0007669"/>
    <property type="project" value="InterPro"/>
</dbReference>
<dbReference type="InterPro" id="IPR011834">
    <property type="entry name" value="Agluc_phsphrylas"/>
</dbReference>
<evidence type="ECO:0000256" key="1">
    <source>
        <dbReference type="ARBA" id="ARBA00001275"/>
    </source>
</evidence>
<dbReference type="InterPro" id="IPR000811">
    <property type="entry name" value="Glyco_trans_35"/>
</dbReference>
<name>A0A9D9DMP1_9BACT</name>
<dbReference type="InterPro" id="IPR024517">
    <property type="entry name" value="Glycogen_phosphorylase_DUF3417"/>
</dbReference>
<comment type="catalytic activity">
    <reaction evidence="1">
        <text>[(1-&gt;4)-alpha-D-glucosyl](n) + phosphate = [(1-&gt;4)-alpha-D-glucosyl](n-1) + alpha-D-glucose 1-phosphate</text>
        <dbReference type="Rhea" id="RHEA:41732"/>
        <dbReference type="Rhea" id="RHEA-COMP:9584"/>
        <dbReference type="Rhea" id="RHEA-COMP:9586"/>
        <dbReference type="ChEBI" id="CHEBI:15444"/>
        <dbReference type="ChEBI" id="CHEBI:43474"/>
        <dbReference type="ChEBI" id="CHEBI:58601"/>
        <dbReference type="EC" id="2.4.1.1"/>
    </reaction>
</comment>
<keyword evidence="5" id="KW-0808">Transferase</keyword>
<protein>
    <submittedName>
        <fullName evidence="7">Alpha-glucan family phosphorylase</fullName>
    </submittedName>
</protein>
<dbReference type="InterPro" id="IPR052182">
    <property type="entry name" value="Glycogen/Maltodextrin_Phosph"/>
</dbReference>